<name>A0AC60VX63_9ARCH</name>
<reference evidence="1 2" key="1">
    <citation type="journal article" date="2020" name="Appl. Environ. Microbiol.">
        <title>Genomic Characteristics of a Novel Species of Ammonia-Oxidizing Archaea from the Jiulong River Estuary.</title>
        <authorList>
            <person name="Zou D."/>
            <person name="Wan R."/>
            <person name="Han L."/>
            <person name="Xu M.N."/>
            <person name="Liu Y."/>
            <person name="Liu H."/>
            <person name="Kao S.J."/>
            <person name="Li M."/>
        </authorList>
    </citation>
    <scope>NUCLEOTIDE SEQUENCE [LARGE SCALE GENOMIC DNA]</scope>
    <source>
        <strain evidence="1">W1bin1</strain>
    </source>
</reference>
<dbReference type="Proteomes" id="UP000559653">
    <property type="component" value="Unassembled WGS sequence"/>
</dbReference>
<gene>
    <name evidence="1" type="ORF">H2B03_01895</name>
</gene>
<proteinExistence type="predicted"/>
<sequence length="67" mass="7859">MTEWLKIKAKFPNKCILCNEQIDIDDTAYWKKGKGLKHYPECTVGIMESDSRLIIFDKNDDSNYKKS</sequence>
<comment type="caution">
    <text evidence="1">The sequence shown here is derived from an EMBL/GenBank/DDBJ whole genome shotgun (WGS) entry which is preliminary data.</text>
</comment>
<accession>A0AC60VX63</accession>
<dbReference type="EMBL" id="JACEMZ010000005">
    <property type="protein sequence ID" value="MBA4451913.1"/>
    <property type="molecule type" value="Genomic_DNA"/>
</dbReference>
<protein>
    <submittedName>
        <fullName evidence="1">Uncharacterized protein</fullName>
    </submittedName>
</protein>
<evidence type="ECO:0000313" key="2">
    <source>
        <dbReference type="Proteomes" id="UP000559653"/>
    </source>
</evidence>
<evidence type="ECO:0000313" key="1">
    <source>
        <dbReference type="EMBL" id="MBA4451913.1"/>
    </source>
</evidence>
<organism evidence="1 2">
    <name type="scientific">Candidatus Nitrosomaritimum aestuariumsis</name>
    <dbReference type="NCBI Taxonomy" id="3342354"/>
    <lineage>
        <taxon>Archaea</taxon>
        <taxon>Nitrososphaerota</taxon>
        <taxon>Nitrososphaeria</taxon>
        <taxon>Nitrosopumilales</taxon>
        <taxon>Nitrosopumilaceae</taxon>
        <taxon>Candidatus Nitrosomaritimum</taxon>
    </lineage>
</organism>